<dbReference type="InterPro" id="IPR036291">
    <property type="entry name" value="NAD(P)-bd_dom_sf"/>
</dbReference>
<proteinExistence type="predicted"/>
<evidence type="ECO:0000259" key="1">
    <source>
        <dbReference type="Pfam" id="PF01370"/>
    </source>
</evidence>
<evidence type="ECO:0000313" key="3">
    <source>
        <dbReference type="Proteomes" id="UP001549749"/>
    </source>
</evidence>
<comment type="caution">
    <text evidence="2">The sequence shown here is derived from an EMBL/GenBank/DDBJ whole genome shotgun (WGS) entry which is preliminary data.</text>
</comment>
<dbReference type="Gene3D" id="3.40.50.720">
    <property type="entry name" value="NAD(P)-binding Rossmann-like Domain"/>
    <property type="match status" value="1"/>
</dbReference>
<dbReference type="EMBL" id="JBEXAC010000001">
    <property type="protein sequence ID" value="MET6997684.1"/>
    <property type="molecule type" value="Genomic_DNA"/>
</dbReference>
<sequence length="323" mass="35747">MNMPFTNDQATPLYTILGAGGIIAKELTKELLAHSKRVRLVGRNPQTTAGVAELVPADLTDYAQTLAAVKGATVVFLCAGLTYDHKVWGVAWPKIMDNVINACKAAQARLIFFDNVYMYGLVNGKMTEDTPYHPSSKKGEIRARIASKLMEEVKAGNIRASIARSADFYGPGASSTGILNMLVIDKLAKGSRAMWLGNDQVTHSFTFTPDAGKGLFLLAENKNTDNQVWHLPTTNPAPTGKAYINMIAAQLNVKPRYMVMGGMMMRMAGWFDNTINEIREMLYQNNYPYIFDATKFAQHFNYVPCSYEKGIQLTLEALHQPPH</sequence>
<dbReference type="PANTHER" id="PTHR43245:SF13">
    <property type="entry name" value="UDP-D-APIOSE_UDP-D-XYLOSE SYNTHASE 2"/>
    <property type="match status" value="1"/>
</dbReference>
<feature type="domain" description="NAD-dependent epimerase/dehydratase" evidence="1">
    <location>
        <begin position="15"/>
        <end position="224"/>
    </location>
</feature>
<dbReference type="SUPFAM" id="SSF51735">
    <property type="entry name" value="NAD(P)-binding Rossmann-fold domains"/>
    <property type="match status" value="1"/>
</dbReference>
<gene>
    <name evidence="2" type="ORF">ABR189_09910</name>
</gene>
<dbReference type="RefSeq" id="WP_354660319.1">
    <property type="nucleotide sequence ID" value="NZ_JBEXAC010000001.1"/>
</dbReference>
<name>A0ABV2T6A8_9BACT</name>
<protein>
    <submittedName>
        <fullName evidence="2">NAD-dependent epimerase/dehydratase family protein</fullName>
    </submittedName>
</protein>
<dbReference type="Pfam" id="PF01370">
    <property type="entry name" value="Epimerase"/>
    <property type="match status" value="1"/>
</dbReference>
<reference evidence="2 3" key="1">
    <citation type="submission" date="2024-06" db="EMBL/GenBank/DDBJ databases">
        <title>Chitinophaga defluvii sp. nov., isolated from municipal sewage.</title>
        <authorList>
            <person name="Zhang L."/>
        </authorList>
    </citation>
    <scope>NUCLEOTIDE SEQUENCE [LARGE SCALE GENOMIC DNA]</scope>
    <source>
        <strain evidence="2 3">H8</strain>
    </source>
</reference>
<dbReference type="Proteomes" id="UP001549749">
    <property type="component" value="Unassembled WGS sequence"/>
</dbReference>
<dbReference type="PANTHER" id="PTHR43245">
    <property type="entry name" value="BIFUNCTIONAL POLYMYXIN RESISTANCE PROTEIN ARNA"/>
    <property type="match status" value="1"/>
</dbReference>
<keyword evidence="3" id="KW-1185">Reference proteome</keyword>
<dbReference type="InterPro" id="IPR001509">
    <property type="entry name" value="Epimerase_deHydtase"/>
</dbReference>
<dbReference type="InterPro" id="IPR050177">
    <property type="entry name" value="Lipid_A_modif_metabolic_enz"/>
</dbReference>
<organism evidence="2 3">
    <name type="scientific">Chitinophaga defluvii</name>
    <dbReference type="NCBI Taxonomy" id="3163343"/>
    <lineage>
        <taxon>Bacteria</taxon>
        <taxon>Pseudomonadati</taxon>
        <taxon>Bacteroidota</taxon>
        <taxon>Chitinophagia</taxon>
        <taxon>Chitinophagales</taxon>
        <taxon>Chitinophagaceae</taxon>
        <taxon>Chitinophaga</taxon>
    </lineage>
</organism>
<accession>A0ABV2T6A8</accession>
<evidence type="ECO:0000313" key="2">
    <source>
        <dbReference type="EMBL" id="MET6997684.1"/>
    </source>
</evidence>